<dbReference type="Gene3D" id="1.10.760.10">
    <property type="entry name" value="Cytochrome c-like domain"/>
    <property type="match status" value="1"/>
</dbReference>
<keyword evidence="2 4" id="KW-0479">Metal-binding</keyword>
<keyword evidence="3 4" id="KW-0408">Iron</keyword>
<dbReference type="InterPro" id="IPR009056">
    <property type="entry name" value="Cyt_c-like_dom"/>
</dbReference>
<dbReference type="GO" id="GO:0020037">
    <property type="term" value="F:heme binding"/>
    <property type="evidence" value="ECO:0007669"/>
    <property type="project" value="InterPro"/>
</dbReference>
<dbReference type="RefSeq" id="WP_126723435.1">
    <property type="nucleotide sequence ID" value="NZ_RYZH01000001.1"/>
</dbReference>
<dbReference type="PANTHER" id="PTHR33546">
    <property type="entry name" value="LARGE, MULTIFUNCTIONAL SECRETED PROTEIN-RELATED"/>
    <property type="match status" value="1"/>
</dbReference>
<feature type="domain" description="Cytochrome c" evidence="5">
    <location>
        <begin position="982"/>
        <end position="1119"/>
    </location>
</feature>
<name>A0A432MQW1_9BACT</name>
<dbReference type="SMART" id="SM00567">
    <property type="entry name" value="EZ_HEAT"/>
    <property type="match status" value="7"/>
</dbReference>
<dbReference type="GO" id="GO:0009055">
    <property type="term" value="F:electron transfer activity"/>
    <property type="evidence" value="ECO:0007669"/>
    <property type="project" value="InterPro"/>
</dbReference>
<keyword evidence="7" id="KW-1185">Reference proteome</keyword>
<dbReference type="AlphaFoldDB" id="A0A432MQW1"/>
<evidence type="ECO:0000256" key="1">
    <source>
        <dbReference type="ARBA" id="ARBA00022617"/>
    </source>
</evidence>
<dbReference type="InterPro" id="IPR055557">
    <property type="entry name" value="DUF7133"/>
</dbReference>
<dbReference type="Proteomes" id="UP000280296">
    <property type="component" value="Unassembled WGS sequence"/>
</dbReference>
<dbReference type="Gene3D" id="2.120.10.30">
    <property type="entry name" value="TolB, C-terminal domain"/>
    <property type="match status" value="1"/>
</dbReference>
<evidence type="ECO:0000313" key="6">
    <source>
        <dbReference type="EMBL" id="RUL89760.1"/>
    </source>
</evidence>
<evidence type="ECO:0000259" key="5">
    <source>
        <dbReference type="PROSITE" id="PS51007"/>
    </source>
</evidence>
<dbReference type="InterPro" id="IPR016024">
    <property type="entry name" value="ARM-type_fold"/>
</dbReference>
<sequence>MDRPANPRGSAIGLVLVAILGLSELSEAADSDGFEPEIAPASDEAERAIAGFRVPEGFSVSTWAAEPMLANPVAFAIDDRGRVYVAETFRHGQGVTDNRDHMNWLDDDLAATSVEDRVAMYREYLDEETFANYGVAPDRLRLVVDADGDGKADEATVFASGFDDVAAGIGAGVLARGGDVWYACIPDLWLLRDTDGDRQADVRRVLHSGYGVHVGFLGHDLHGLIFGPDGKLYFSIGDRGFNVETLEGTRLAVPHTGAVLRCDPDGSNLEVFASGLRNPQELAFDQYGNLFTVDNNSDGGDRARLVDVVEGGDSGWHMGWQYINEPNSRGPWNAENLWKPIEEGNDAAYLLPPLANLSDGPSGFAYNPGGAGLPDRYADHFFLADFRGTAGSSGIRSFAVEPKGASFRPVDEHPFFWSILATDVDFPPSGGLFVSDWVEGWEKPTKGRIYHLTPDGSADAIVAEVARLLAEGFEQRTTDELIALLGHADQRVRQRAQFALAGLGAEAIDPLSAAAQDDNEMTRLHAVWALGQIGRSELSALAAVRGALEDNSPQIRGQAAKVLGDRLENPPDALRGTRFRQSARLSLIDRLSDEHPRVRMFSAIALGKLGRFDESVDALVNMIRENADRDPYLRHSGVMGLLGAADTEDLHRLAGDESASVRLATLLVYRRQQDPELARFLDDPEPRIVLEAARAINDAPIEGALAKLAALEVSAEMPPPLLRRVLNANLRVGGPEAAEAVSRIASDEKMPEEIRVEALEILADWAEPAGRDRIVGLWRPIASRPADSAVEELRPRVAGLLESAPDRVRMAAARAVAALRLSDAGPALFELFADDSIGPEARLEAIRALEALGDPRLAEVARRSTTDSNELVRTEGLRLLSGLEPAEALPILEAVLQNGSTAERQGALATLGGMESEEADRILSTWLDRLLAGDVPGALQLDLIEAAAQRSDSDLREKLARYEAARPEGDPLGPYLEALEGGDARRGFRIFYFRTEAQCQRCHQIDGRGGEVGPALSDIGAKRDRAYLLRSIVAPDVEIAEGFETLVVATADGQVLSGIVKDDSGETLTLMDAEGKLITVPKDQIEESRRGVSAMPADLIKQLSKRDLRDLVEFLSSRKAEAQRFGRGH</sequence>
<organism evidence="6 7">
    <name type="scientific">Tautonia sociabilis</name>
    <dbReference type="NCBI Taxonomy" id="2080755"/>
    <lineage>
        <taxon>Bacteria</taxon>
        <taxon>Pseudomonadati</taxon>
        <taxon>Planctomycetota</taxon>
        <taxon>Planctomycetia</taxon>
        <taxon>Isosphaerales</taxon>
        <taxon>Isosphaeraceae</taxon>
        <taxon>Tautonia</taxon>
    </lineage>
</organism>
<dbReference type="SUPFAM" id="SSF50952">
    <property type="entry name" value="Soluble quinoprotein glucose dehydrogenase"/>
    <property type="match status" value="1"/>
</dbReference>
<dbReference type="EMBL" id="RYZH01000001">
    <property type="protein sequence ID" value="RUL89760.1"/>
    <property type="molecule type" value="Genomic_DNA"/>
</dbReference>
<dbReference type="InterPro" id="IPR011041">
    <property type="entry name" value="Quinoprot_gluc/sorb_DH_b-prop"/>
</dbReference>
<evidence type="ECO:0000256" key="2">
    <source>
        <dbReference type="ARBA" id="ARBA00022723"/>
    </source>
</evidence>
<dbReference type="InterPro" id="IPR013428">
    <property type="entry name" value="Membrane-bound_put_N"/>
</dbReference>
<protein>
    <submittedName>
        <fullName evidence="6">C-type cytochrome</fullName>
    </submittedName>
</protein>
<proteinExistence type="predicted"/>
<accession>A0A432MQW1</accession>
<dbReference type="Gene3D" id="1.25.10.10">
    <property type="entry name" value="Leucine-rich Repeat Variant"/>
    <property type="match status" value="3"/>
</dbReference>
<evidence type="ECO:0000256" key="4">
    <source>
        <dbReference type="PROSITE-ProRule" id="PRU00433"/>
    </source>
</evidence>
<dbReference type="InterPro" id="IPR011989">
    <property type="entry name" value="ARM-like"/>
</dbReference>
<dbReference type="Pfam" id="PF13646">
    <property type="entry name" value="HEAT_2"/>
    <property type="match status" value="2"/>
</dbReference>
<dbReference type="InterPro" id="IPR036909">
    <property type="entry name" value="Cyt_c-like_dom_sf"/>
</dbReference>
<evidence type="ECO:0000256" key="3">
    <source>
        <dbReference type="ARBA" id="ARBA00023004"/>
    </source>
</evidence>
<evidence type="ECO:0000313" key="7">
    <source>
        <dbReference type="Proteomes" id="UP000280296"/>
    </source>
</evidence>
<dbReference type="InterPro" id="IPR013427">
    <property type="entry name" value="Haem-bd_dom_put"/>
</dbReference>
<dbReference type="InterPro" id="IPR011042">
    <property type="entry name" value="6-blade_b-propeller_TolB-like"/>
</dbReference>
<dbReference type="InterPro" id="IPR004155">
    <property type="entry name" value="PBS_lyase_HEAT"/>
</dbReference>
<reference evidence="6 7" key="1">
    <citation type="submission" date="2018-12" db="EMBL/GenBank/DDBJ databases">
        <authorList>
            <person name="Toschakov S.V."/>
        </authorList>
    </citation>
    <scope>NUCLEOTIDE SEQUENCE [LARGE SCALE GENOMIC DNA]</scope>
    <source>
        <strain evidence="6 7">GM2012</strain>
    </source>
</reference>
<gene>
    <name evidence="6" type="ORF">TsocGM_00930</name>
</gene>
<comment type="caution">
    <text evidence="6">The sequence shown here is derived from an EMBL/GenBank/DDBJ whole genome shotgun (WGS) entry which is preliminary data.</text>
</comment>
<reference evidence="6 7" key="2">
    <citation type="submission" date="2019-01" db="EMBL/GenBank/DDBJ databases">
        <title>Tautonia sociabilis, a novel thermotolerant planctomycete of Isosphaeraceae family, isolated from a 4000 m deep subterranean habitat.</title>
        <authorList>
            <person name="Kovaleva O.L."/>
            <person name="Elcheninov A.G."/>
            <person name="Van Heerden E."/>
            <person name="Toshchakov S.V."/>
            <person name="Novikov A."/>
            <person name="Bonch-Osmolovskaya E.A."/>
            <person name="Kublanov I.V."/>
        </authorList>
    </citation>
    <scope>NUCLEOTIDE SEQUENCE [LARGE SCALE GENOMIC DNA]</scope>
    <source>
        <strain evidence="6 7">GM2012</strain>
    </source>
</reference>
<dbReference type="Pfam" id="PF23500">
    <property type="entry name" value="DUF7133"/>
    <property type="match status" value="1"/>
</dbReference>
<dbReference type="OrthoDB" id="9770043at2"/>
<dbReference type="PANTHER" id="PTHR33546:SF1">
    <property type="entry name" value="LARGE, MULTIFUNCTIONAL SECRETED PROTEIN"/>
    <property type="match status" value="1"/>
</dbReference>
<dbReference type="GO" id="GO:0046872">
    <property type="term" value="F:metal ion binding"/>
    <property type="evidence" value="ECO:0007669"/>
    <property type="project" value="UniProtKB-KW"/>
</dbReference>
<dbReference type="SUPFAM" id="SSF48371">
    <property type="entry name" value="ARM repeat"/>
    <property type="match status" value="1"/>
</dbReference>
<keyword evidence="1 4" id="KW-0349">Heme</keyword>
<dbReference type="NCBIfam" id="TIGR02603">
    <property type="entry name" value="CxxCH_TIGR02603"/>
    <property type="match status" value="1"/>
</dbReference>
<dbReference type="SUPFAM" id="SSF46626">
    <property type="entry name" value="Cytochrome c"/>
    <property type="match status" value="1"/>
</dbReference>
<dbReference type="PROSITE" id="PS51007">
    <property type="entry name" value="CYTC"/>
    <property type="match status" value="1"/>
</dbReference>
<dbReference type="NCBIfam" id="TIGR02604">
    <property type="entry name" value="Piru_Ver_Nterm"/>
    <property type="match status" value="1"/>
</dbReference>